<evidence type="ECO:0000256" key="2">
    <source>
        <dbReference type="SAM" id="Phobius"/>
    </source>
</evidence>
<name>A0ABW2PD73_9ACTN</name>
<proteinExistence type="predicted"/>
<feature type="transmembrane region" description="Helical" evidence="2">
    <location>
        <begin position="77"/>
        <end position="97"/>
    </location>
</feature>
<sequence length="653" mass="67500">MRDHWFVRAAPASAALILGVVALWPALRSGFVLRYDMVFVPDPPVTWPGGGFPRAVPSDLVVALLAQVVPAAVLQKLILLGIFVLAGTGAAAVVALVRPSSEDGVACVSGRAGADPGLLVARTAAAVFYVWNAYLAQRLLLGQWALLLGYAGLPWALLAAVRGGWRRLVPALLPAAVGGFQAMLVTALVVVPVAATRSGRRWQDGFEAVERARWAGRRIRETLRVLVVVAVLSLPWAVPALLSEAVTDPAGVDAFAARADGPFGTLGSLLSLGGIWNADAGVPGQSAWWLASVRLVVAVFAVVAFVRLREAPYRIGLLIAACAGLAVALTGAYLPGVLKTLITWWSGFGPLRDGQLYIAPLALLQAVGFATLARRIAAPASPTYFAPSRRRSSDSTEAGDSTRAGVTQPADPGPEAAAHAGGSARPGMEAAAYAGGSVGPGVEGAACVGGSARRGVEGAACGGRWKGGWVVGVVAVLVPMLGLPGLAAGALGRLEAVEYPQDWGRVRAIVNGDPHPGALLSLPWGAHRAFAWNGGRVILDPATKSFARRVVWDDALLVGLGHGRVLRVAGEDPLARRVGALLRAETGPPAVGQGTTGAGPRMDGRGAGPLTESLRAVGIRYVLVVGPSENTFRSRVPGAVSVYVGLEMELLRL</sequence>
<feature type="transmembrane region" description="Helical" evidence="2">
    <location>
        <begin position="315"/>
        <end position="334"/>
    </location>
</feature>
<reference evidence="4" key="1">
    <citation type="journal article" date="2019" name="Int. J. Syst. Evol. Microbiol.">
        <title>The Global Catalogue of Microorganisms (GCM) 10K type strain sequencing project: providing services to taxonomists for standard genome sequencing and annotation.</title>
        <authorList>
            <consortium name="The Broad Institute Genomics Platform"/>
            <consortium name="The Broad Institute Genome Sequencing Center for Infectious Disease"/>
            <person name="Wu L."/>
            <person name="Ma J."/>
        </authorList>
    </citation>
    <scope>NUCLEOTIDE SEQUENCE [LARGE SCALE GENOMIC DNA]</scope>
    <source>
        <strain evidence="4">CECT 7649</strain>
    </source>
</reference>
<keyword evidence="2" id="KW-0472">Membrane</keyword>
<feature type="transmembrane region" description="Helical" evidence="2">
    <location>
        <begin position="287"/>
        <end position="308"/>
    </location>
</feature>
<dbReference type="RefSeq" id="WP_380830600.1">
    <property type="nucleotide sequence ID" value="NZ_JBHTCG010000031.1"/>
</dbReference>
<feature type="transmembrane region" description="Helical" evidence="2">
    <location>
        <begin position="171"/>
        <end position="195"/>
    </location>
</feature>
<dbReference type="Proteomes" id="UP001596496">
    <property type="component" value="Unassembled WGS sequence"/>
</dbReference>
<evidence type="ECO:0000256" key="1">
    <source>
        <dbReference type="SAM" id="MobiDB-lite"/>
    </source>
</evidence>
<organism evidence="3 4">
    <name type="scientific">Sphaerisporangium rhizosphaerae</name>
    <dbReference type="NCBI Taxonomy" id="2269375"/>
    <lineage>
        <taxon>Bacteria</taxon>
        <taxon>Bacillati</taxon>
        <taxon>Actinomycetota</taxon>
        <taxon>Actinomycetes</taxon>
        <taxon>Streptosporangiales</taxon>
        <taxon>Streptosporangiaceae</taxon>
        <taxon>Sphaerisporangium</taxon>
    </lineage>
</organism>
<evidence type="ECO:0000313" key="4">
    <source>
        <dbReference type="Proteomes" id="UP001596496"/>
    </source>
</evidence>
<feature type="transmembrane region" description="Helical" evidence="2">
    <location>
        <begin position="354"/>
        <end position="373"/>
    </location>
</feature>
<feature type="transmembrane region" description="Helical" evidence="2">
    <location>
        <begin position="147"/>
        <end position="165"/>
    </location>
</feature>
<feature type="region of interest" description="Disordered" evidence="1">
    <location>
        <begin position="384"/>
        <end position="423"/>
    </location>
</feature>
<gene>
    <name evidence="3" type="ORF">ACFQSB_32115</name>
</gene>
<feature type="transmembrane region" description="Helical" evidence="2">
    <location>
        <begin position="223"/>
        <end position="242"/>
    </location>
</feature>
<accession>A0ABW2PD73</accession>
<feature type="region of interest" description="Disordered" evidence="1">
    <location>
        <begin position="586"/>
        <end position="606"/>
    </location>
</feature>
<comment type="caution">
    <text evidence="3">The sequence shown here is derived from an EMBL/GenBank/DDBJ whole genome shotgun (WGS) entry which is preliminary data.</text>
</comment>
<evidence type="ECO:0000313" key="3">
    <source>
        <dbReference type="EMBL" id="MFC7386894.1"/>
    </source>
</evidence>
<keyword evidence="4" id="KW-1185">Reference proteome</keyword>
<keyword evidence="2" id="KW-1133">Transmembrane helix</keyword>
<protein>
    <submittedName>
        <fullName evidence="3">Uncharacterized protein</fullName>
    </submittedName>
</protein>
<dbReference type="EMBL" id="JBHTCG010000031">
    <property type="protein sequence ID" value="MFC7386894.1"/>
    <property type="molecule type" value="Genomic_DNA"/>
</dbReference>
<keyword evidence="2" id="KW-0812">Transmembrane</keyword>